<gene>
    <name evidence="7" type="ORF">LIPSTDRAFT_257965</name>
</gene>
<dbReference type="InterPro" id="IPR007144">
    <property type="entry name" value="SSU_processome_Utp11"/>
</dbReference>
<dbReference type="PANTHER" id="PTHR12838">
    <property type="entry name" value="U3 SMALL NUCLEOLAR RNA-ASSOCIATED PROTEIN 11"/>
    <property type="match status" value="1"/>
</dbReference>
<dbReference type="STRING" id="675824.A0A1E3QA53"/>
<comment type="similarity">
    <text evidence="3">Belongs to the UTP11 family.</text>
</comment>
<evidence type="ECO:0000256" key="6">
    <source>
        <dbReference type="SAM" id="MobiDB-lite"/>
    </source>
</evidence>
<keyword evidence="4" id="KW-0698">rRNA processing</keyword>
<dbReference type="Pfam" id="PF03998">
    <property type="entry name" value="Utp11"/>
    <property type="match status" value="1"/>
</dbReference>
<feature type="compositionally biased region" description="Acidic residues" evidence="6">
    <location>
        <begin position="74"/>
        <end position="89"/>
    </location>
</feature>
<protein>
    <submittedName>
        <fullName evidence="7">Uncharacterized protein</fullName>
    </submittedName>
</protein>
<dbReference type="Proteomes" id="UP000094385">
    <property type="component" value="Unassembled WGS sequence"/>
</dbReference>
<dbReference type="OrthoDB" id="29058at2759"/>
<comment type="function">
    <text evidence="1">Involved in nucleolar processing of pre-18S ribosomal RNA.</text>
</comment>
<proteinExistence type="inferred from homology"/>
<comment type="subcellular location">
    <subcellularLocation>
        <location evidence="2">Nucleus</location>
        <location evidence="2">Nucleolus</location>
    </subcellularLocation>
</comment>
<keyword evidence="8" id="KW-1185">Reference proteome</keyword>
<reference evidence="7 8" key="1">
    <citation type="journal article" date="2016" name="Proc. Natl. Acad. Sci. U.S.A.">
        <title>Comparative genomics of biotechnologically important yeasts.</title>
        <authorList>
            <person name="Riley R."/>
            <person name="Haridas S."/>
            <person name="Wolfe K.H."/>
            <person name="Lopes M.R."/>
            <person name="Hittinger C.T."/>
            <person name="Goeker M."/>
            <person name="Salamov A.A."/>
            <person name="Wisecaver J.H."/>
            <person name="Long T.M."/>
            <person name="Calvey C.H."/>
            <person name="Aerts A.L."/>
            <person name="Barry K.W."/>
            <person name="Choi C."/>
            <person name="Clum A."/>
            <person name="Coughlan A.Y."/>
            <person name="Deshpande S."/>
            <person name="Douglass A.P."/>
            <person name="Hanson S.J."/>
            <person name="Klenk H.-P."/>
            <person name="LaButti K.M."/>
            <person name="Lapidus A."/>
            <person name="Lindquist E.A."/>
            <person name="Lipzen A.M."/>
            <person name="Meier-Kolthoff J.P."/>
            <person name="Ohm R.A."/>
            <person name="Otillar R.P."/>
            <person name="Pangilinan J.L."/>
            <person name="Peng Y."/>
            <person name="Rokas A."/>
            <person name="Rosa C.A."/>
            <person name="Scheuner C."/>
            <person name="Sibirny A.A."/>
            <person name="Slot J.C."/>
            <person name="Stielow J.B."/>
            <person name="Sun H."/>
            <person name="Kurtzman C.P."/>
            <person name="Blackwell M."/>
            <person name="Grigoriev I.V."/>
            <person name="Jeffries T.W."/>
        </authorList>
    </citation>
    <scope>NUCLEOTIDE SEQUENCE [LARGE SCALE GENOMIC DNA]</scope>
    <source>
        <strain evidence="7 8">NRRL Y-11557</strain>
    </source>
</reference>
<dbReference type="AlphaFoldDB" id="A0A1E3QA53"/>
<evidence type="ECO:0000256" key="4">
    <source>
        <dbReference type="ARBA" id="ARBA00022552"/>
    </source>
</evidence>
<dbReference type="PANTHER" id="PTHR12838:SF0">
    <property type="entry name" value="U3 SMALL NUCLEOLAR RNA-ASSOCIATED PROTEIN 11-RELATED"/>
    <property type="match status" value="1"/>
</dbReference>
<evidence type="ECO:0000256" key="1">
    <source>
        <dbReference type="ARBA" id="ARBA00004099"/>
    </source>
</evidence>
<organism evidence="7 8">
    <name type="scientific">Lipomyces starkeyi NRRL Y-11557</name>
    <dbReference type="NCBI Taxonomy" id="675824"/>
    <lineage>
        <taxon>Eukaryota</taxon>
        <taxon>Fungi</taxon>
        <taxon>Dikarya</taxon>
        <taxon>Ascomycota</taxon>
        <taxon>Saccharomycotina</taxon>
        <taxon>Lipomycetes</taxon>
        <taxon>Lipomycetales</taxon>
        <taxon>Lipomycetaceae</taxon>
        <taxon>Lipomyces</taxon>
    </lineage>
</organism>
<evidence type="ECO:0000256" key="5">
    <source>
        <dbReference type="ARBA" id="ARBA00023242"/>
    </source>
</evidence>
<keyword evidence="5" id="KW-0539">Nucleus</keyword>
<feature type="region of interest" description="Disordered" evidence="6">
    <location>
        <begin position="66"/>
        <end position="111"/>
    </location>
</feature>
<evidence type="ECO:0000256" key="3">
    <source>
        <dbReference type="ARBA" id="ARBA00008105"/>
    </source>
</evidence>
<accession>A0A1E3QA53</accession>
<dbReference type="GO" id="GO:0032040">
    <property type="term" value="C:small-subunit processome"/>
    <property type="evidence" value="ECO:0007669"/>
    <property type="project" value="InterPro"/>
</dbReference>
<dbReference type="GO" id="GO:0006364">
    <property type="term" value="P:rRNA processing"/>
    <property type="evidence" value="ECO:0007669"/>
    <property type="project" value="UniProtKB-KW"/>
</dbReference>
<dbReference type="EMBL" id="KV454292">
    <property type="protein sequence ID" value="ODQ74575.1"/>
    <property type="molecule type" value="Genomic_DNA"/>
</dbReference>
<evidence type="ECO:0000313" key="7">
    <source>
        <dbReference type="EMBL" id="ODQ74575.1"/>
    </source>
</evidence>
<evidence type="ECO:0000313" key="8">
    <source>
        <dbReference type="Proteomes" id="UP000094385"/>
    </source>
</evidence>
<name>A0A1E3QA53_LIPST</name>
<evidence type="ECO:0000256" key="2">
    <source>
        <dbReference type="ARBA" id="ARBA00004604"/>
    </source>
</evidence>
<sequence length="200" mass="23034">MVSSKTNARGIQQKDRETSVVLSHDEVKLLKTQDEGYLVTMITQEKAKISRLQDRLAFIKHEFVTSEPDKPSDDLTDFDYSDFESDEDESGKNKVKKRLERGNKKSNGNGKHLVFADRIDQALSHDESLPSAAPELISELSKTHRLLITELSDRKERIQQLEKVLHEVQLQRQLMANGPKKKIIKSDGSVAWRWKPQRKR</sequence>